<dbReference type="AlphaFoldDB" id="A0A194XAZ0"/>
<dbReference type="RefSeq" id="XP_018071698.1">
    <property type="nucleotide sequence ID" value="XM_018218388.1"/>
</dbReference>
<organism evidence="2 3">
    <name type="scientific">Mollisia scopiformis</name>
    <name type="common">Conifer needle endophyte fungus</name>
    <name type="synonym">Phialocephala scopiformis</name>
    <dbReference type="NCBI Taxonomy" id="149040"/>
    <lineage>
        <taxon>Eukaryota</taxon>
        <taxon>Fungi</taxon>
        <taxon>Dikarya</taxon>
        <taxon>Ascomycota</taxon>
        <taxon>Pezizomycotina</taxon>
        <taxon>Leotiomycetes</taxon>
        <taxon>Helotiales</taxon>
        <taxon>Mollisiaceae</taxon>
        <taxon>Mollisia</taxon>
    </lineage>
</organism>
<name>A0A194XAZ0_MOLSC</name>
<proteinExistence type="predicted"/>
<dbReference type="InParanoid" id="A0A194XAZ0"/>
<sequence>MSIKEGVTEMGEVSCQWNFVNVISHPRELKQAANISTIRRTAMRAIHRIKRQNEANQTLAQTKVAAASRLDPEKDDAESQHDSTLLSSPQEEPNPSRAMLVVPTRVDVGLCYPAHVEYPNQEYLLNHLHLDMIYKRQPSRLTLQFGIEAARLMSLRLDSRDLHLKDTTIAAVVMMLANQILSGDVVEMVMHLNALERMIEMKGGLDMLGMDGVLQMSLKWSSTLTVCLNNLSNYILRVDVPIAMFQDNRPRSLRSASIMCLEDLITSNPSATVFPSSFDLQKLSQTDIATGLSHLRKEIKNLTETRSRLMAHPFHTSTTESMKFAARRRIIEQMLLLAGRGFSMMHGPDKDARLREASCIAGSIYVRTVLQGFQARPSVGQKNLTRRLMTCVERFELEDRGKTGAESTSIAALFWALNVGGTVSLDLEERTWFILHLSRVVKQLGLRSWGQGLSILNCFLWEEKLETEAWKSISADVQEFIVKG</sequence>
<dbReference type="InterPro" id="IPR021858">
    <property type="entry name" value="Fun_TF"/>
</dbReference>
<keyword evidence="3" id="KW-1185">Reference proteome</keyword>
<feature type="compositionally biased region" description="Polar residues" evidence="1">
    <location>
        <begin position="82"/>
        <end position="93"/>
    </location>
</feature>
<dbReference type="GeneID" id="28828114"/>
<dbReference type="Proteomes" id="UP000070700">
    <property type="component" value="Unassembled WGS sequence"/>
</dbReference>
<evidence type="ECO:0000256" key="1">
    <source>
        <dbReference type="SAM" id="MobiDB-lite"/>
    </source>
</evidence>
<dbReference type="OrthoDB" id="3548467at2759"/>
<protein>
    <submittedName>
        <fullName evidence="2">Uncharacterized protein</fullName>
    </submittedName>
</protein>
<dbReference type="EMBL" id="KQ947414">
    <property type="protein sequence ID" value="KUJ17343.1"/>
    <property type="molecule type" value="Genomic_DNA"/>
</dbReference>
<reference evidence="2 3" key="1">
    <citation type="submission" date="2015-10" db="EMBL/GenBank/DDBJ databases">
        <title>Full genome of DAOMC 229536 Phialocephala scopiformis, a fungal endophyte of spruce producing the potent anti-insectan compound rugulosin.</title>
        <authorList>
            <consortium name="DOE Joint Genome Institute"/>
            <person name="Walker A.K."/>
            <person name="Frasz S.L."/>
            <person name="Seifert K.A."/>
            <person name="Miller J.D."/>
            <person name="Mondo S.J."/>
            <person name="Labutti K."/>
            <person name="Lipzen A."/>
            <person name="Dockter R."/>
            <person name="Kennedy M."/>
            <person name="Grigoriev I.V."/>
            <person name="Spatafora J.W."/>
        </authorList>
    </citation>
    <scope>NUCLEOTIDE SEQUENCE [LARGE SCALE GENOMIC DNA]</scope>
    <source>
        <strain evidence="2 3">CBS 120377</strain>
    </source>
</reference>
<gene>
    <name evidence="2" type="ORF">LY89DRAFT_718060</name>
</gene>
<evidence type="ECO:0000313" key="2">
    <source>
        <dbReference type="EMBL" id="KUJ17343.1"/>
    </source>
</evidence>
<evidence type="ECO:0000313" key="3">
    <source>
        <dbReference type="Proteomes" id="UP000070700"/>
    </source>
</evidence>
<feature type="region of interest" description="Disordered" evidence="1">
    <location>
        <begin position="66"/>
        <end position="96"/>
    </location>
</feature>
<accession>A0A194XAZ0</accession>
<dbReference type="KEGG" id="psco:LY89DRAFT_718060"/>
<dbReference type="PANTHER" id="PTHR37540:SF5">
    <property type="entry name" value="TRANSCRIPTION FACTOR DOMAIN-CONTAINING PROTEIN"/>
    <property type="match status" value="1"/>
</dbReference>
<dbReference type="Pfam" id="PF11951">
    <property type="entry name" value="Fungal_trans_2"/>
    <property type="match status" value="1"/>
</dbReference>
<dbReference type="PANTHER" id="PTHR37540">
    <property type="entry name" value="TRANSCRIPTION FACTOR (ACR-2), PUTATIVE-RELATED-RELATED"/>
    <property type="match status" value="1"/>
</dbReference>